<sequence length="556" mass="62445">MNKKYIPNIKVLFSKIKNFEFKKILNIFNNNKTILVFTIIGLVVLNYLSLKYFVRLDTTDSQNFSISQTTKDIISELENDVTIEVYFSDNIPPNLTEARQNVLDLLEEYAKTSNGKIILDLKDPQSSDFETNAQTKGIQQIQFSEYGQDKFSVAQGYLGVAFVNDSATEVIPVVASIDNLEYETTSRILKLTASDDKKKIGFFSKFPAPESPESESAVPIQEQSILSTLTTIEEILGRQYGVEEIDLSSGKPINVEEFPVVVVVAPSAPLGDRDKFELDQYVMKGGSLLVLEDLLKLEMNAPVLSKTESNLNTFLEHYGITVETKVLLDESFTPIISGFDQIAYPYWVLATDDGINREIPPLNTLQASTFLWTNPITKNEKENLDYTELITTTNLAWEESGEVINIDFKEFSPSDQKKYTISYLVEGQIDSAFKDKDIPALTDTTKSDERTEEDQKIDSGESLRLVVFGDSDFISDSFINANEQNPVLFLNLIDWMANSNDLSSIRAKGVTTRPLEALDNEDKNIYKAVNSASIPVIVTLAGITYLRRRKNSPSKI</sequence>
<evidence type="ECO:0000256" key="1">
    <source>
        <dbReference type="SAM" id="Phobius"/>
    </source>
</evidence>
<accession>A0A955L0S4</accession>
<dbReference type="InterPro" id="IPR019196">
    <property type="entry name" value="ABC_transp_unknown"/>
</dbReference>
<keyword evidence="1" id="KW-0812">Transmembrane</keyword>
<comment type="caution">
    <text evidence="4">The sequence shown here is derived from an EMBL/GenBank/DDBJ whole genome shotgun (WGS) entry which is preliminary data.</text>
</comment>
<feature type="transmembrane region" description="Helical" evidence="1">
    <location>
        <begin position="33"/>
        <end position="54"/>
    </location>
</feature>
<dbReference type="EMBL" id="JAGQLL010000076">
    <property type="protein sequence ID" value="MCA9380509.1"/>
    <property type="molecule type" value="Genomic_DNA"/>
</dbReference>
<name>A0A955L0S4_9BACT</name>
<keyword evidence="1" id="KW-1133">Transmembrane helix</keyword>
<protein>
    <submittedName>
        <fullName evidence="4">GldG family protein</fullName>
    </submittedName>
</protein>
<reference evidence="4" key="2">
    <citation type="journal article" date="2021" name="Microbiome">
        <title>Successional dynamics and alternative stable states in a saline activated sludge microbial community over 9 years.</title>
        <authorList>
            <person name="Wang Y."/>
            <person name="Ye J."/>
            <person name="Ju F."/>
            <person name="Liu L."/>
            <person name="Boyd J.A."/>
            <person name="Deng Y."/>
            <person name="Parks D.H."/>
            <person name="Jiang X."/>
            <person name="Yin X."/>
            <person name="Woodcroft B.J."/>
            <person name="Tyson G.W."/>
            <person name="Hugenholtz P."/>
            <person name="Polz M.F."/>
            <person name="Zhang T."/>
        </authorList>
    </citation>
    <scope>NUCLEOTIDE SEQUENCE</scope>
    <source>
        <strain evidence="4">HKST-UBA15</strain>
    </source>
</reference>
<dbReference type="AlphaFoldDB" id="A0A955L0S4"/>
<evidence type="ECO:0000259" key="3">
    <source>
        <dbReference type="Pfam" id="PF23357"/>
    </source>
</evidence>
<evidence type="ECO:0000259" key="2">
    <source>
        <dbReference type="Pfam" id="PF09822"/>
    </source>
</evidence>
<dbReference type="Pfam" id="PF09822">
    <property type="entry name" value="ABC_transp_aux"/>
    <property type="match status" value="1"/>
</dbReference>
<dbReference type="Pfam" id="PF23357">
    <property type="entry name" value="DUF7088"/>
    <property type="match status" value="1"/>
</dbReference>
<organism evidence="4 5">
    <name type="scientific">Candidatus Dojkabacteria bacterium</name>
    <dbReference type="NCBI Taxonomy" id="2099670"/>
    <lineage>
        <taxon>Bacteria</taxon>
        <taxon>Candidatus Dojkabacteria</taxon>
    </lineage>
</organism>
<feature type="domain" description="ABC-type uncharacterised transport system" evidence="2">
    <location>
        <begin position="197"/>
        <end position="496"/>
    </location>
</feature>
<gene>
    <name evidence="4" type="ORF">KC675_05000</name>
</gene>
<reference evidence="4" key="1">
    <citation type="submission" date="2020-04" db="EMBL/GenBank/DDBJ databases">
        <authorList>
            <person name="Zhang T."/>
        </authorList>
    </citation>
    <scope>NUCLEOTIDE SEQUENCE</scope>
    <source>
        <strain evidence="4">HKST-UBA15</strain>
    </source>
</reference>
<evidence type="ECO:0000313" key="5">
    <source>
        <dbReference type="Proteomes" id="UP000745577"/>
    </source>
</evidence>
<dbReference type="Proteomes" id="UP000745577">
    <property type="component" value="Unassembled WGS sequence"/>
</dbReference>
<dbReference type="InterPro" id="IPR055396">
    <property type="entry name" value="DUF7088"/>
</dbReference>
<feature type="domain" description="DUF7088" evidence="3">
    <location>
        <begin position="62"/>
        <end position="161"/>
    </location>
</feature>
<keyword evidence="1" id="KW-0472">Membrane</keyword>
<evidence type="ECO:0000313" key="4">
    <source>
        <dbReference type="EMBL" id="MCA9380509.1"/>
    </source>
</evidence>
<proteinExistence type="predicted"/>